<feature type="domain" description="26S proteasome regulatory subunit Rpn7 N-terminal" evidence="2">
    <location>
        <begin position="105"/>
        <end position="156"/>
    </location>
</feature>
<evidence type="ECO:0000259" key="2">
    <source>
        <dbReference type="Pfam" id="PF10602"/>
    </source>
</evidence>
<proteinExistence type="predicted"/>
<dbReference type="GO" id="GO:0043161">
    <property type="term" value="P:proteasome-mediated ubiquitin-dependent protein catabolic process"/>
    <property type="evidence" value="ECO:0007669"/>
    <property type="project" value="TreeGrafter"/>
</dbReference>
<evidence type="ECO:0000313" key="3">
    <source>
        <dbReference type="EMBL" id="MBZ3872098.1"/>
    </source>
</evidence>
<name>A0AA41SQJ4_SCICA</name>
<organism evidence="3 4">
    <name type="scientific">Sciurus carolinensis</name>
    <name type="common">Eastern gray squirrel</name>
    <dbReference type="NCBI Taxonomy" id="30640"/>
    <lineage>
        <taxon>Eukaryota</taxon>
        <taxon>Metazoa</taxon>
        <taxon>Chordata</taxon>
        <taxon>Craniata</taxon>
        <taxon>Vertebrata</taxon>
        <taxon>Euteleostomi</taxon>
        <taxon>Mammalia</taxon>
        <taxon>Eutheria</taxon>
        <taxon>Euarchontoglires</taxon>
        <taxon>Glires</taxon>
        <taxon>Rodentia</taxon>
        <taxon>Sciuromorpha</taxon>
        <taxon>Sciuridae</taxon>
        <taxon>Sciurinae</taxon>
        <taxon>Sciurini</taxon>
        <taxon>Sciurus</taxon>
    </lineage>
</organism>
<keyword evidence="1" id="KW-0175">Coiled coil</keyword>
<dbReference type="Pfam" id="PF10602">
    <property type="entry name" value="RPN7"/>
    <property type="match status" value="1"/>
</dbReference>
<dbReference type="GO" id="GO:0005838">
    <property type="term" value="C:proteasome regulatory particle"/>
    <property type="evidence" value="ECO:0007669"/>
    <property type="project" value="TreeGrafter"/>
</dbReference>
<comment type="caution">
    <text evidence="3">The sequence shown here is derived from an EMBL/GenBank/DDBJ whole genome shotgun (WGS) entry which is preliminary data.</text>
</comment>
<evidence type="ECO:0000256" key="1">
    <source>
        <dbReference type="SAM" id="Coils"/>
    </source>
</evidence>
<feature type="coiled-coil region" evidence="1">
    <location>
        <begin position="107"/>
        <end position="138"/>
    </location>
</feature>
<protein>
    <submittedName>
        <fullName evidence="3">26S proteasome non-ATPase regulatory subunit 6</fullName>
    </submittedName>
</protein>
<dbReference type="Proteomes" id="UP001166674">
    <property type="component" value="Unassembled WGS sequence"/>
</dbReference>
<sequence length="199" mass="22458">MPLENLEEEGLPKNPDLRIAQLHFLLSLPEHRGDAAVHEELITAFSDNRPLAGSLVLGSGRLLLSAKLSGGAEVGSGSCRPHNSERLWLDARLLVQTLEWQLNMDLLNKMKKANEEVLKRFDEELEDAEKNLGESEIQDAMMAKPEYLCWIGDKWTSHDILLILVTCCLIVNCGICLRVSVRWFMDIHVVSAVFNKRLQ</sequence>
<keyword evidence="4" id="KW-1185">Reference proteome</keyword>
<gene>
    <name evidence="3" type="ORF">SUZIE_116245</name>
</gene>
<dbReference type="InterPro" id="IPR045135">
    <property type="entry name" value="Rpn7_N"/>
</dbReference>
<keyword evidence="3" id="KW-0647">Proteasome</keyword>
<dbReference type="EMBL" id="JAATJV010182851">
    <property type="protein sequence ID" value="MBZ3872098.1"/>
    <property type="molecule type" value="Genomic_DNA"/>
</dbReference>
<dbReference type="AlphaFoldDB" id="A0AA41SQJ4"/>
<dbReference type="PANTHER" id="PTHR14145">
    <property type="entry name" value="26S PROTESOME SUBUNIT 6"/>
    <property type="match status" value="1"/>
</dbReference>
<dbReference type="PANTHER" id="PTHR14145:SF1">
    <property type="entry name" value="26S PROTEASOME NON-ATPASE REGULATORY SUBUNIT 6"/>
    <property type="match status" value="1"/>
</dbReference>
<reference evidence="3" key="1">
    <citation type="submission" date="2020-03" db="EMBL/GenBank/DDBJ databases">
        <title>Studies in the Genomics of Life Span.</title>
        <authorList>
            <person name="Glass D."/>
        </authorList>
    </citation>
    <scope>NUCLEOTIDE SEQUENCE</scope>
    <source>
        <strain evidence="3">SUZIE</strain>
        <tissue evidence="3">Muscle</tissue>
    </source>
</reference>
<accession>A0AA41SQJ4</accession>
<dbReference type="InterPro" id="IPR019585">
    <property type="entry name" value="Rpn7/CSN1"/>
</dbReference>
<evidence type="ECO:0000313" key="4">
    <source>
        <dbReference type="Proteomes" id="UP001166674"/>
    </source>
</evidence>